<evidence type="ECO:0000313" key="1">
    <source>
        <dbReference type="EMBL" id="RFM30105.1"/>
    </source>
</evidence>
<dbReference type="AlphaFoldDB" id="A0A3E1NQA3"/>
<name>A0A3E1NQA3_9BACT</name>
<evidence type="ECO:0000313" key="2">
    <source>
        <dbReference type="Proteomes" id="UP000261284"/>
    </source>
</evidence>
<reference evidence="1 2" key="1">
    <citation type="submission" date="2018-08" db="EMBL/GenBank/DDBJ databases">
        <title>Chitinophagaceae sp. K23C18032701, a novel bacterium isolated from forest soil.</title>
        <authorList>
            <person name="Wang C."/>
        </authorList>
    </citation>
    <scope>NUCLEOTIDE SEQUENCE [LARGE SCALE GENOMIC DNA]</scope>
    <source>
        <strain evidence="1 2">K23C18032701</strain>
    </source>
</reference>
<proteinExistence type="predicted"/>
<comment type="caution">
    <text evidence="1">The sequence shown here is derived from an EMBL/GenBank/DDBJ whole genome shotgun (WGS) entry which is preliminary data.</text>
</comment>
<accession>A0A3E1NQA3</accession>
<dbReference type="Proteomes" id="UP000261284">
    <property type="component" value="Unassembled WGS sequence"/>
</dbReference>
<gene>
    <name evidence="1" type="ORF">DXN05_03785</name>
</gene>
<keyword evidence="2" id="KW-1185">Reference proteome</keyword>
<organism evidence="1 2">
    <name type="scientific">Deminuibacter soli</name>
    <dbReference type="NCBI Taxonomy" id="2291815"/>
    <lineage>
        <taxon>Bacteria</taxon>
        <taxon>Pseudomonadati</taxon>
        <taxon>Bacteroidota</taxon>
        <taxon>Chitinophagia</taxon>
        <taxon>Chitinophagales</taxon>
        <taxon>Chitinophagaceae</taxon>
        <taxon>Deminuibacter</taxon>
    </lineage>
</organism>
<dbReference type="EMBL" id="QTJU01000001">
    <property type="protein sequence ID" value="RFM30105.1"/>
    <property type="molecule type" value="Genomic_DNA"/>
</dbReference>
<sequence length="62" mass="6994">MVIVPQPRRPAPGLFICGMFSNKPVWCYKTVVTGLSAKLHVHAPDFFYAISYNRKSIVIQLS</sequence>
<protein>
    <submittedName>
        <fullName evidence="1">Uncharacterized protein</fullName>
    </submittedName>
</protein>